<dbReference type="InterPro" id="IPR050300">
    <property type="entry name" value="GDXG_lipolytic_enzyme"/>
</dbReference>
<keyword evidence="4" id="KW-0812">Transmembrane</keyword>
<dbReference type="PANTHER" id="PTHR48081">
    <property type="entry name" value="AB HYDROLASE SUPERFAMILY PROTEIN C4A8.06C"/>
    <property type="match status" value="1"/>
</dbReference>
<evidence type="ECO:0000256" key="3">
    <source>
        <dbReference type="PROSITE-ProRule" id="PRU10038"/>
    </source>
</evidence>
<keyword evidence="4" id="KW-1133">Transmembrane helix</keyword>
<evidence type="ECO:0000256" key="2">
    <source>
        <dbReference type="ARBA" id="ARBA00022801"/>
    </source>
</evidence>
<protein>
    <recommendedName>
        <fullName evidence="5">Alpha/beta hydrolase fold-3 domain-containing protein</fullName>
    </recommendedName>
</protein>
<dbReference type="AlphaFoldDB" id="A0A816HE96"/>
<accession>A0A816HE96</accession>
<keyword evidence="7" id="KW-1185">Reference proteome</keyword>
<name>A0A816HE96_ADIRI</name>
<dbReference type="PANTHER" id="PTHR48081:SF8">
    <property type="entry name" value="ALPHA_BETA HYDROLASE FOLD-3 DOMAIN-CONTAINING PROTEIN-RELATED"/>
    <property type="match status" value="1"/>
</dbReference>
<sequence>MRSSSGINILLLLISVLVLLIGITYQPLPENFSQPWKYRFLSYWAYRIDQFGCFCEKLNLFTHVNLIRTLHYLSIGLYQKRDPECHLKVYDRMIGNVKVRIYEPEEMISYEEKTTMIYFHGGGFALGSIETYDQATYLLANLTRIKTVAVEYRLAPEHRFPSGLDDCLLVSRELFENSENYQVNPSRIILSGDSAGGNLALVVSHLLIQDKYQPYLLCLLYPSLQFLDFTLPSYRTYLKQNILGV</sequence>
<dbReference type="Pfam" id="PF07859">
    <property type="entry name" value="Abhydrolase_3"/>
    <property type="match status" value="1"/>
</dbReference>
<reference evidence="6" key="1">
    <citation type="submission" date="2021-02" db="EMBL/GenBank/DDBJ databases">
        <authorList>
            <person name="Nowell W R."/>
        </authorList>
    </citation>
    <scope>NUCLEOTIDE SEQUENCE</scope>
</reference>
<dbReference type="Gene3D" id="3.40.50.1820">
    <property type="entry name" value="alpha/beta hydrolase"/>
    <property type="match status" value="1"/>
</dbReference>
<evidence type="ECO:0000313" key="6">
    <source>
        <dbReference type="EMBL" id="CAF1687113.1"/>
    </source>
</evidence>
<feature type="active site" evidence="3">
    <location>
        <position position="194"/>
    </location>
</feature>
<dbReference type="InterPro" id="IPR033140">
    <property type="entry name" value="Lipase_GDXG_put_SER_AS"/>
</dbReference>
<gene>
    <name evidence="6" type="ORF">XAT740_LOCUS62250</name>
</gene>
<proteinExistence type="inferred from homology"/>
<dbReference type="Proteomes" id="UP000663828">
    <property type="component" value="Unassembled WGS sequence"/>
</dbReference>
<organism evidence="6 7">
    <name type="scientific">Adineta ricciae</name>
    <name type="common">Rotifer</name>
    <dbReference type="NCBI Taxonomy" id="249248"/>
    <lineage>
        <taxon>Eukaryota</taxon>
        <taxon>Metazoa</taxon>
        <taxon>Spiralia</taxon>
        <taxon>Gnathifera</taxon>
        <taxon>Rotifera</taxon>
        <taxon>Eurotatoria</taxon>
        <taxon>Bdelloidea</taxon>
        <taxon>Adinetida</taxon>
        <taxon>Adinetidae</taxon>
        <taxon>Adineta</taxon>
    </lineage>
</organism>
<dbReference type="InterPro" id="IPR029058">
    <property type="entry name" value="AB_hydrolase_fold"/>
</dbReference>
<evidence type="ECO:0000256" key="1">
    <source>
        <dbReference type="ARBA" id="ARBA00010515"/>
    </source>
</evidence>
<keyword evidence="4" id="KW-0472">Membrane</keyword>
<keyword evidence="2" id="KW-0378">Hydrolase</keyword>
<evidence type="ECO:0000259" key="5">
    <source>
        <dbReference type="Pfam" id="PF07859"/>
    </source>
</evidence>
<dbReference type="EMBL" id="CAJNOR010017284">
    <property type="protein sequence ID" value="CAF1687113.1"/>
    <property type="molecule type" value="Genomic_DNA"/>
</dbReference>
<comment type="similarity">
    <text evidence="1">Belongs to the 'GDXG' lipolytic enzyme family.</text>
</comment>
<evidence type="ECO:0000256" key="4">
    <source>
        <dbReference type="SAM" id="Phobius"/>
    </source>
</evidence>
<dbReference type="SUPFAM" id="SSF53474">
    <property type="entry name" value="alpha/beta-Hydrolases"/>
    <property type="match status" value="1"/>
</dbReference>
<dbReference type="PROSITE" id="PS01174">
    <property type="entry name" value="LIPASE_GDXG_SER"/>
    <property type="match status" value="1"/>
</dbReference>
<dbReference type="GO" id="GO:0016787">
    <property type="term" value="F:hydrolase activity"/>
    <property type="evidence" value="ECO:0007669"/>
    <property type="project" value="UniProtKB-KW"/>
</dbReference>
<feature type="transmembrane region" description="Helical" evidence="4">
    <location>
        <begin position="7"/>
        <end position="25"/>
    </location>
</feature>
<dbReference type="InterPro" id="IPR013094">
    <property type="entry name" value="AB_hydrolase_3"/>
</dbReference>
<feature type="non-terminal residue" evidence="6">
    <location>
        <position position="1"/>
    </location>
</feature>
<comment type="caution">
    <text evidence="6">The sequence shown here is derived from an EMBL/GenBank/DDBJ whole genome shotgun (WGS) entry which is preliminary data.</text>
</comment>
<feature type="domain" description="Alpha/beta hydrolase fold-3" evidence="5">
    <location>
        <begin position="116"/>
        <end position="237"/>
    </location>
</feature>
<evidence type="ECO:0000313" key="7">
    <source>
        <dbReference type="Proteomes" id="UP000663828"/>
    </source>
</evidence>